<evidence type="ECO:0000313" key="1">
    <source>
        <dbReference type="EMBL" id="RPA75089.1"/>
    </source>
</evidence>
<name>A0A3N4HMX3_ASCIM</name>
<sequence>MSRLPVTLPTPVPNFRQCLVDLVKGGFISTYIRRRDRRSLKEAIAIETTVIQIFDGGFTTNNWFNGLDLSHYRANGLNPDALHQVHSMGYYRNPQARAAEEPGVATGLTSSFFSPDILEVIRQNKPVRSHVHLLIHYELNVMLTARAGESHSYEYMGSWKFPRMFIPVMEEFILFLHNTVEPFIGTHWDDPEYLKEAQG</sequence>
<organism evidence="1 2">
    <name type="scientific">Ascobolus immersus RN42</name>
    <dbReference type="NCBI Taxonomy" id="1160509"/>
    <lineage>
        <taxon>Eukaryota</taxon>
        <taxon>Fungi</taxon>
        <taxon>Dikarya</taxon>
        <taxon>Ascomycota</taxon>
        <taxon>Pezizomycotina</taxon>
        <taxon>Pezizomycetes</taxon>
        <taxon>Pezizales</taxon>
        <taxon>Ascobolaceae</taxon>
        <taxon>Ascobolus</taxon>
    </lineage>
</organism>
<dbReference type="EMBL" id="ML119772">
    <property type="protein sequence ID" value="RPA75089.1"/>
    <property type="molecule type" value="Genomic_DNA"/>
</dbReference>
<protein>
    <submittedName>
        <fullName evidence="1">Uncharacterized protein</fullName>
    </submittedName>
</protein>
<dbReference type="AlphaFoldDB" id="A0A3N4HMX3"/>
<reference evidence="1 2" key="1">
    <citation type="journal article" date="2018" name="Nat. Ecol. Evol.">
        <title>Pezizomycetes genomes reveal the molecular basis of ectomycorrhizal truffle lifestyle.</title>
        <authorList>
            <person name="Murat C."/>
            <person name="Payen T."/>
            <person name="Noel B."/>
            <person name="Kuo A."/>
            <person name="Morin E."/>
            <person name="Chen J."/>
            <person name="Kohler A."/>
            <person name="Krizsan K."/>
            <person name="Balestrini R."/>
            <person name="Da Silva C."/>
            <person name="Montanini B."/>
            <person name="Hainaut M."/>
            <person name="Levati E."/>
            <person name="Barry K.W."/>
            <person name="Belfiori B."/>
            <person name="Cichocki N."/>
            <person name="Clum A."/>
            <person name="Dockter R.B."/>
            <person name="Fauchery L."/>
            <person name="Guy J."/>
            <person name="Iotti M."/>
            <person name="Le Tacon F."/>
            <person name="Lindquist E.A."/>
            <person name="Lipzen A."/>
            <person name="Malagnac F."/>
            <person name="Mello A."/>
            <person name="Molinier V."/>
            <person name="Miyauchi S."/>
            <person name="Poulain J."/>
            <person name="Riccioni C."/>
            <person name="Rubini A."/>
            <person name="Sitrit Y."/>
            <person name="Splivallo R."/>
            <person name="Traeger S."/>
            <person name="Wang M."/>
            <person name="Zifcakova L."/>
            <person name="Wipf D."/>
            <person name="Zambonelli A."/>
            <person name="Paolocci F."/>
            <person name="Nowrousian M."/>
            <person name="Ottonello S."/>
            <person name="Baldrian P."/>
            <person name="Spatafora J.W."/>
            <person name="Henrissat B."/>
            <person name="Nagy L.G."/>
            <person name="Aury J.M."/>
            <person name="Wincker P."/>
            <person name="Grigoriev I.V."/>
            <person name="Bonfante P."/>
            <person name="Martin F.M."/>
        </authorList>
    </citation>
    <scope>NUCLEOTIDE SEQUENCE [LARGE SCALE GENOMIC DNA]</scope>
    <source>
        <strain evidence="1 2">RN42</strain>
    </source>
</reference>
<accession>A0A3N4HMX3</accession>
<feature type="non-terminal residue" evidence="1">
    <location>
        <position position="199"/>
    </location>
</feature>
<proteinExistence type="predicted"/>
<gene>
    <name evidence="1" type="ORF">BJ508DRAFT_380263</name>
</gene>
<keyword evidence="2" id="KW-1185">Reference proteome</keyword>
<evidence type="ECO:0000313" key="2">
    <source>
        <dbReference type="Proteomes" id="UP000275078"/>
    </source>
</evidence>
<dbReference type="Proteomes" id="UP000275078">
    <property type="component" value="Unassembled WGS sequence"/>
</dbReference>